<name>A0ACB9A942_ARCLA</name>
<comment type="caution">
    <text evidence="1">The sequence shown here is derived from an EMBL/GenBank/DDBJ whole genome shotgun (WGS) entry which is preliminary data.</text>
</comment>
<gene>
    <name evidence="1" type="ORF">L6452_23982</name>
</gene>
<sequence length="115" mass="13811">MFVYGRIESTSTHIIEILNNERKPQITWIVDTLSTHQYKEILIFFFKIRIFFRKPEKVVVIEGKRQKQEGFHSFSVSVFTTTHFFFFFFTRSHPKNQFFPLSCSLCLATHKIKLK</sequence>
<dbReference type="EMBL" id="CM042054">
    <property type="protein sequence ID" value="KAI3706328.1"/>
    <property type="molecule type" value="Genomic_DNA"/>
</dbReference>
<reference evidence="2" key="1">
    <citation type="journal article" date="2022" name="Mol. Ecol. Resour.">
        <title>The genomes of chicory, endive, great burdock and yacon provide insights into Asteraceae palaeo-polyploidization history and plant inulin production.</title>
        <authorList>
            <person name="Fan W."/>
            <person name="Wang S."/>
            <person name="Wang H."/>
            <person name="Wang A."/>
            <person name="Jiang F."/>
            <person name="Liu H."/>
            <person name="Zhao H."/>
            <person name="Xu D."/>
            <person name="Zhang Y."/>
        </authorList>
    </citation>
    <scope>NUCLEOTIDE SEQUENCE [LARGE SCALE GENOMIC DNA]</scope>
    <source>
        <strain evidence="2">cv. Niubang</strain>
    </source>
</reference>
<evidence type="ECO:0000313" key="2">
    <source>
        <dbReference type="Proteomes" id="UP001055879"/>
    </source>
</evidence>
<protein>
    <submittedName>
        <fullName evidence="1">Uncharacterized protein</fullName>
    </submittedName>
</protein>
<organism evidence="1 2">
    <name type="scientific">Arctium lappa</name>
    <name type="common">Greater burdock</name>
    <name type="synonym">Lappa major</name>
    <dbReference type="NCBI Taxonomy" id="4217"/>
    <lineage>
        <taxon>Eukaryota</taxon>
        <taxon>Viridiplantae</taxon>
        <taxon>Streptophyta</taxon>
        <taxon>Embryophyta</taxon>
        <taxon>Tracheophyta</taxon>
        <taxon>Spermatophyta</taxon>
        <taxon>Magnoliopsida</taxon>
        <taxon>eudicotyledons</taxon>
        <taxon>Gunneridae</taxon>
        <taxon>Pentapetalae</taxon>
        <taxon>asterids</taxon>
        <taxon>campanulids</taxon>
        <taxon>Asterales</taxon>
        <taxon>Asteraceae</taxon>
        <taxon>Carduoideae</taxon>
        <taxon>Cardueae</taxon>
        <taxon>Arctiinae</taxon>
        <taxon>Arctium</taxon>
    </lineage>
</organism>
<proteinExistence type="predicted"/>
<evidence type="ECO:0000313" key="1">
    <source>
        <dbReference type="EMBL" id="KAI3706328.1"/>
    </source>
</evidence>
<dbReference type="Proteomes" id="UP001055879">
    <property type="component" value="Linkage Group LG08"/>
</dbReference>
<reference evidence="1 2" key="2">
    <citation type="journal article" date="2022" name="Mol. Ecol. Resour.">
        <title>The genomes of chicory, endive, great burdock and yacon provide insights into Asteraceae paleo-polyploidization history and plant inulin production.</title>
        <authorList>
            <person name="Fan W."/>
            <person name="Wang S."/>
            <person name="Wang H."/>
            <person name="Wang A."/>
            <person name="Jiang F."/>
            <person name="Liu H."/>
            <person name="Zhao H."/>
            <person name="Xu D."/>
            <person name="Zhang Y."/>
        </authorList>
    </citation>
    <scope>NUCLEOTIDE SEQUENCE [LARGE SCALE GENOMIC DNA]</scope>
    <source>
        <strain evidence="2">cv. Niubang</strain>
    </source>
</reference>
<accession>A0ACB9A942</accession>
<keyword evidence="2" id="KW-1185">Reference proteome</keyword>